<feature type="compositionally biased region" description="Polar residues" evidence="1">
    <location>
        <begin position="94"/>
        <end position="104"/>
    </location>
</feature>
<evidence type="ECO:0000313" key="3">
    <source>
        <dbReference type="Proteomes" id="UP000297527"/>
    </source>
</evidence>
<feature type="region of interest" description="Disordered" evidence="1">
    <location>
        <begin position="72"/>
        <end position="116"/>
    </location>
</feature>
<proteinExistence type="predicted"/>
<gene>
    <name evidence="2" type="ORF">BCON_0276g00030</name>
</gene>
<evidence type="ECO:0000256" key="1">
    <source>
        <dbReference type="SAM" id="MobiDB-lite"/>
    </source>
</evidence>
<accession>A0A4Z1HR86</accession>
<name>A0A4Z1HR86_9HELO</name>
<sequence>MNGVLSLIGLGSITSGCILGSRFGTTCWCLEFGTTTVISCGAIHNAPLFIQRPSDCHLNWLRPWVQELQSDHESQIRPPVLPPQPEEQDHTPEPQLQAQGTNQEPSQPSQPQVVHEAQSLPLSIGLGEEINAVDPPSNLNDTPVVRCLICTRNHPTGDHAHGIGVGITIIVLVVHSKNYSGLVNQNELINPPSDGVPDEGRLSSTIKKLLREAHIVAI</sequence>
<keyword evidence="3" id="KW-1185">Reference proteome</keyword>
<evidence type="ECO:0000313" key="2">
    <source>
        <dbReference type="EMBL" id="TGO47463.1"/>
    </source>
</evidence>
<dbReference type="AlphaFoldDB" id="A0A4Z1HR86"/>
<dbReference type="Proteomes" id="UP000297527">
    <property type="component" value="Unassembled WGS sequence"/>
</dbReference>
<dbReference type="EMBL" id="PQXN01000275">
    <property type="protein sequence ID" value="TGO47463.1"/>
    <property type="molecule type" value="Genomic_DNA"/>
</dbReference>
<organism evidence="2 3">
    <name type="scientific">Botryotinia convoluta</name>
    <dbReference type="NCBI Taxonomy" id="54673"/>
    <lineage>
        <taxon>Eukaryota</taxon>
        <taxon>Fungi</taxon>
        <taxon>Dikarya</taxon>
        <taxon>Ascomycota</taxon>
        <taxon>Pezizomycotina</taxon>
        <taxon>Leotiomycetes</taxon>
        <taxon>Helotiales</taxon>
        <taxon>Sclerotiniaceae</taxon>
        <taxon>Botryotinia</taxon>
    </lineage>
</organism>
<comment type="caution">
    <text evidence="2">The sequence shown here is derived from an EMBL/GenBank/DDBJ whole genome shotgun (WGS) entry which is preliminary data.</text>
</comment>
<reference evidence="2 3" key="1">
    <citation type="submission" date="2017-12" db="EMBL/GenBank/DDBJ databases">
        <title>Comparative genomics of Botrytis spp.</title>
        <authorList>
            <person name="Valero-Jimenez C.A."/>
            <person name="Tapia P."/>
            <person name="Veloso J."/>
            <person name="Silva-Moreno E."/>
            <person name="Staats M."/>
            <person name="Valdes J.H."/>
            <person name="Van Kan J.A.L."/>
        </authorList>
    </citation>
    <scope>NUCLEOTIDE SEQUENCE [LARGE SCALE GENOMIC DNA]</scope>
    <source>
        <strain evidence="2 3">MUCL11595</strain>
    </source>
</reference>
<feature type="compositionally biased region" description="Low complexity" evidence="1">
    <location>
        <begin position="105"/>
        <end position="114"/>
    </location>
</feature>
<protein>
    <submittedName>
        <fullName evidence="2">Uncharacterized protein</fullName>
    </submittedName>
</protein>
<dbReference type="OrthoDB" id="10596070at2759"/>